<dbReference type="EC" id="3.1.3.2" evidence="2"/>
<feature type="region of interest" description="Disordered" evidence="4">
    <location>
        <begin position="1"/>
        <end position="40"/>
    </location>
</feature>
<dbReference type="Proteomes" id="UP001293593">
    <property type="component" value="Unassembled WGS sequence"/>
</dbReference>
<evidence type="ECO:0000313" key="7">
    <source>
        <dbReference type="Proteomes" id="UP001293593"/>
    </source>
</evidence>
<dbReference type="Pfam" id="PF01451">
    <property type="entry name" value="LMWPc"/>
    <property type="match status" value="1"/>
</dbReference>
<dbReference type="Gene3D" id="3.40.50.2300">
    <property type="match status" value="1"/>
</dbReference>
<evidence type="ECO:0000313" key="6">
    <source>
        <dbReference type="EMBL" id="KAK4270897.1"/>
    </source>
</evidence>
<keyword evidence="3" id="KW-0378">Hydrolase</keyword>
<proteinExistence type="inferred from homology"/>
<organism evidence="6 7">
    <name type="scientific">Acacia crassicarpa</name>
    <name type="common">northern wattle</name>
    <dbReference type="NCBI Taxonomy" id="499986"/>
    <lineage>
        <taxon>Eukaryota</taxon>
        <taxon>Viridiplantae</taxon>
        <taxon>Streptophyta</taxon>
        <taxon>Embryophyta</taxon>
        <taxon>Tracheophyta</taxon>
        <taxon>Spermatophyta</taxon>
        <taxon>Magnoliopsida</taxon>
        <taxon>eudicotyledons</taxon>
        <taxon>Gunneridae</taxon>
        <taxon>Pentapetalae</taxon>
        <taxon>rosids</taxon>
        <taxon>fabids</taxon>
        <taxon>Fabales</taxon>
        <taxon>Fabaceae</taxon>
        <taxon>Caesalpinioideae</taxon>
        <taxon>mimosoid clade</taxon>
        <taxon>Acacieae</taxon>
        <taxon>Acacia</taxon>
    </lineage>
</organism>
<dbReference type="SUPFAM" id="SSF52788">
    <property type="entry name" value="Phosphotyrosine protein phosphatases I"/>
    <property type="match status" value="1"/>
</dbReference>
<dbReference type="InterPro" id="IPR052995">
    <property type="entry name" value="LMW-PTP"/>
</dbReference>
<reference evidence="6" key="1">
    <citation type="submission" date="2023-10" db="EMBL/GenBank/DDBJ databases">
        <title>Chromosome-level genome of the transformable northern wattle, Acacia crassicarpa.</title>
        <authorList>
            <person name="Massaro I."/>
            <person name="Sinha N.R."/>
            <person name="Poethig S."/>
            <person name="Leichty A.R."/>
        </authorList>
    </citation>
    <scope>NUCLEOTIDE SEQUENCE</scope>
    <source>
        <strain evidence="6">Acra3RX</strain>
        <tissue evidence="6">Leaf</tissue>
    </source>
</reference>
<dbReference type="PANTHER" id="PTHR47439">
    <property type="entry name" value="LOW MOLECULAR WEIGHT PHOSPHOTYROSINE PROTEIN PHOSPHATASE-RELATED"/>
    <property type="match status" value="1"/>
</dbReference>
<dbReference type="EMBL" id="JAWXYG010000005">
    <property type="protein sequence ID" value="KAK4270897.1"/>
    <property type="molecule type" value="Genomic_DNA"/>
</dbReference>
<dbReference type="AlphaFoldDB" id="A0AAE1JHX6"/>
<evidence type="ECO:0000256" key="1">
    <source>
        <dbReference type="ARBA" id="ARBA00011063"/>
    </source>
</evidence>
<gene>
    <name evidence="6" type="ORF">QN277_019662</name>
</gene>
<dbReference type="PRINTS" id="PR00719">
    <property type="entry name" value="LMWPTPASE"/>
</dbReference>
<sequence length="88" mass="9953">MASSSTSTTGRKEKARRKGNKADPRTRAASKRRGIEITSISRPIQPSDFREFDLILAMDKQNRENILEASIDGSLEILCPLMHIRRLN</sequence>
<dbReference type="InterPro" id="IPR017867">
    <property type="entry name" value="Tyr_phospatase_low_mol_wt"/>
</dbReference>
<keyword evidence="7" id="KW-1185">Reference proteome</keyword>
<dbReference type="GO" id="GO:0003993">
    <property type="term" value="F:acid phosphatase activity"/>
    <property type="evidence" value="ECO:0007669"/>
    <property type="project" value="UniProtKB-EC"/>
</dbReference>
<name>A0AAE1JHX6_9FABA</name>
<evidence type="ECO:0000256" key="4">
    <source>
        <dbReference type="SAM" id="MobiDB-lite"/>
    </source>
</evidence>
<comment type="caution">
    <text evidence="6">The sequence shown here is derived from an EMBL/GenBank/DDBJ whole genome shotgun (WGS) entry which is preliminary data.</text>
</comment>
<dbReference type="InterPro" id="IPR036196">
    <property type="entry name" value="Ptyr_pPase_sf"/>
</dbReference>
<dbReference type="PANTHER" id="PTHR47439:SF1">
    <property type="entry name" value="ACID PHOSPHATASE"/>
    <property type="match status" value="1"/>
</dbReference>
<dbReference type="InterPro" id="IPR023485">
    <property type="entry name" value="Ptyr_pPase"/>
</dbReference>
<protein>
    <recommendedName>
        <fullName evidence="2">acid phosphatase</fullName>
        <ecNumber evidence="2">3.1.3.2</ecNumber>
    </recommendedName>
</protein>
<evidence type="ECO:0000256" key="3">
    <source>
        <dbReference type="ARBA" id="ARBA00022801"/>
    </source>
</evidence>
<evidence type="ECO:0000256" key="2">
    <source>
        <dbReference type="ARBA" id="ARBA00012646"/>
    </source>
</evidence>
<comment type="similarity">
    <text evidence="1">Belongs to the low molecular weight phosphotyrosine protein phosphatase family.</text>
</comment>
<evidence type="ECO:0000259" key="5">
    <source>
        <dbReference type="Pfam" id="PF01451"/>
    </source>
</evidence>
<feature type="domain" description="Phosphotyrosine protein phosphatase I" evidence="5">
    <location>
        <begin position="18"/>
        <end position="72"/>
    </location>
</feature>
<accession>A0AAE1JHX6</accession>
<dbReference type="GO" id="GO:0004725">
    <property type="term" value="F:protein tyrosine phosphatase activity"/>
    <property type="evidence" value="ECO:0007669"/>
    <property type="project" value="InterPro"/>
</dbReference>